<comment type="caution">
    <text evidence="7">The sequence shown here is derived from an EMBL/GenBank/DDBJ whole genome shotgun (WGS) entry which is preliminary data.</text>
</comment>
<reference evidence="7" key="1">
    <citation type="journal article" date="2021" name="Nat. Commun.">
        <title>Genetic determinants of endophytism in the Arabidopsis root mycobiome.</title>
        <authorList>
            <person name="Mesny F."/>
            <person name="Miyauchi S."/>
            <person name="Thiergart T."/>
            <person name="Pickel B."/>
            <person name="Atanasova L."/>
            <person name="Karlsson M."/>
            <person name="Huettel B."/>
            <person name="Barry K.W."/>
            <person name="Haridas S."/>
            <person name="Chen C."/>
            <person name="Bauer D."/>
            <person name="Andreopoulos W."/>
            <person name="Pangilinan J."/>
            <person name="LaButti K."/>
            <person name="Riley R."/>
            <person name="Lipzen A."/>
            <person name="Clum A."/>
            <person name="Drula E."/>
            <person name="Henrissat B."/>
            <person name="Kohler A."/>
            <person name="Grigoriev I.V."/>
            <person name="Martin F.M."/>
            <person name="Hacquard S."/>
        </authorList>
    </citation>
    <scope>NUCLEOTIDE SEQUENCE</scope>
    <source>
        <strain evidence="7">MPI-SDFR-AT-0117</strain>
    </source>
</reference>
<feature type="transmembrane region" description="Helical" evidence="6">
    <location>
        <begin position="341"/>
        <end position="360"/>
    </location>
</feature>
<evidence type="ECO:0000256" key="4">
    <source>
        <dbReference type="ARBA" id="ARBA00023136"/>
    </source>
</evidence>
<sequence length="511" mass="55794">MSDLKNTPEAAHEAPASSLDDTNTAPAATANGDVVLPAGWKYKSWSIAGHRYWFASPRVQLFMVSFVCFLCPGMFNALGGLGGGGQVNPKAQSDASTALYSTFAVVGFFAGSIANRIGLRLTLSFGGIGYCIYAASFLAYNHTANHGFVVFAGAFLGVCAGLLWTAQGAIMMSYPPENEKGRYISFFWVIFNLGAVLGALIPLAENIHSTSGPVSDGTYSAFIILMFVGAVIALFISDAGNVVREDGSRVIMKKNPSWSSEFRGLWETYRDEKWIVLLFPLFFTSNIFYTYQFNGMNLLAFNVRTRALNNVLYWLAQIVGALIVGYALDISRIRRSVRAKASYIMLFLLTFVVWGGGYAWQKLQVPRTADESEKQNVDWTDGGKLYIGPMFLYFFYGFFDAAWQTCIYWYMGALSNSSRKAANLAGFYKGIQSAGAAVWWALDSSLVSYEIIFGATWGLLALALLIGAPVIFMRIKDTTEISDDIVGTGENIEDVAAPGQLAAEEKKAGVV</sequence>
<feature type="transmembrane region" description="Helical" evidence="6">
    <location>
        <begin position="448"/>
        <end position="472"/>
    </location>
</feature>
<dbReference type="Gene3D" id="1.20.1250.20">
    <property type="entry name" value="MFS general substrate transporter like domains"/>
    <property type="match status" value="2"/>
</dbReference>
<feature type="transmembrane region" description="Helical" evidence="6">
    <location>
        <begin position="311"/>
        <end position="329"/>
    </location>
</feature>
<feature type="transmembrane region" description="Helical" evidence="6">
    <location>
        <begin position="98"/>
        <end position="114"/>
    </location>
</feature>
<keyword evidence="8" id="KW-1185">Reference proteome</keyword>
<feature type="transmembrane region" description="Helical" evidence="6">
    <location>
        <begin position="221"/>
        <end position="243"/>
    </location>
</feature>
<organism evidence="7 8">
    <name type="scientific">Plectosphaerella plurivora</name>
    <dbReference type="NCBI Taxonomy" id="936078"/>
    <lineage>
        <taxon>Eukaryota</taxon>
        <taxon>Fungi</taxon>
        <taxon>Dikarya</taxon>
        <taxon>Ascomycota</taxon>
        <taxon>Pezizomycotina</taxon>
        <taxon>Sordariomycetes</taxon>
        <taxon>Hypocreomycetidae</taxon>
        <taxon>Glomerellales</taxon>
        <taxon>Plectosphaerellaceae</taxon>
        <taxon>Plectosphaerella</taxon>
    </lineage>
</organism>
<keyword evidence="2 6" id="KW-0812">Transmembrane</keyword>
<accession>A0A9P8VN02</accession>
<feature type="transmembrane region" description="Helical" evidence="6">
    <location>
        <begin position="183"/>
        <end position="201"/>
    </location>
</feature>
<protein>
    <submittedName>
        <fullName evidence="7">DUF895 domain membrane protein</fullName>
    </submittedName>
</protein>
<dbReference type="PANTHER" id="PTHR23294:SF59">
    <property type="entry name" value="UNC93-LIKE PROTEIN C922.05C"/>
    <property type="match status" value="1"/>
</dbReference>
<evidence type="ECO:0000256" key="1">
    <source>
        <dbReference type="ARBA" id="ARBA00004141"/>
    </source>
</evidence>
<proteinExistence type="predicted"/>
<keyword evidence="3 6" id="KW-1133">Transmembrane helix</keyword>
<dbReference type="InterPro" id="IPR010291">
    <property type="entry name" value="Ion_channel_UNC-93"/>
</dbReference>
<feature type="transmembrane region" description="Helical" evidence="6">
    <location>
        <begin position="390"/>
        <end position="410"/>
    </location>
</feature>
<feature type="transmembrane region" description="Helical" evidence="6">
    <location>
        <begin position="59"/>
        <end position="78"/>
    </location>
</feature>
<evidence type="ECO:0000313" key="8">
    <source>
        <dbReference type="Proteomes" id="UP000770015"/>
    </source>
</evidence>
<dbReference type="OrthoDB" id="196103at2759"/>
<feature type="transmembrane region" description="Helical" evidence="6">
    <location>
        <begin position="274"/>
        <end position="291"/>
    </location>
</feature>
<dbReference type="AlphaFoldDB" id="A0A9P8VN02"/>
<dbReference type="EMBL" id="JAGSXJ010000002">
    <property type="protein sequence ID" value="KAH6695645.1"/>
    <property type="molecule type" value="Genomic_DNA"/>
</dbReference>
<dbReference type="SUPFAM" id="SSF103473">
    <property type="entry name" value="MFS general substrate transporter"/>
    <property type="match status" value="1"/>
</dbReference>
<evidence type="ECO:0000313" key="7">
    <source>
        <dbReference type="EMBL" id="KAH6695645.1"/>
    </source>
</evidence>
<gene>
    <name evidence="7" type="ORF">F5X68DRAFT_31254</name>
</gene>
<feature type="transmembrane region" description="Helical" evidence="6">
    <location>
        <begin position="121"/>
        <end position="140"/>
    </location>
</feature>
<feature type="region of interest" description="Disordered" evidence="5">
    <location>
        <begin position="1"/>
        <end position="23"/>
    </location>
</feature>
<dbReference type="Pfam" id="PF05978">
    <property type="entry name" value="UNC-93"/>
    <property type="match status" value="1"/>
</dbReference>
<dbReference type="InterPro" id="IPR051617">
    <property type="entry name" value="UNC-93-like_regulator"/>
</dbReference>
<keyword evidence="4 6" id="KW-0472">Membrane</keyword>
<evidence type="ECO:0000256" key="2">
    <source>
        <dbReference type="ARBA" id="ARBA00022692"/>
    </source>
</evidence>
<evidence type="ECO:0000256" key="3">
    <source>
        <dbReference type="ARBA" id="ARBA00022989"/>
    </source>
</evidence>
<evidence type="ECO:0000256" key="5">
    <source>
        <dbReference type="SAM" id="MobiDB-lite"/>
    </source>
</evidence>
<dbReference type="InterPro" id="IPR036259">
    <property type="entry name" value="MFS_trans_sf"/>
</dbReference>
<feature type="transmembrane region" description="Helical" evidence="6">
    <location>
        <begin position="422"/>
        <end position="442"/>
    </location>
</feature>
<feature type="transmembrane region" description="Helical" evidence="6">
    <location>
        <begin position="146"/>
        <end position="171"/>
    </location>
</feature>
<dbReference type="Proteomes" id="UP000770015">
    <property type="component" value="Unassembled WGS sequence"/>
</dbReference>
<dbReference type="GO" id="GO:0016020">
    <property type="term" value="C:membrane"/>
    <property type="evidence" value="ECO:0007669"/>
    <property type="project" value="UniProtKB-SubCell"/>
</dbReference>
<name>A0A9P8VN02_9PEZI</name>
<dbReference type="PANTHER" id="PTHR23294">
    <property type="entry name" value="ET TRANSLATION PRODUCT-RELATED"/>
    <property type="match status" value="1"/>
</dbReference>
<evidence type="ECO:0000256" key="6">
    <source>
        <dbReference type="SAM" id="Phobius"/>
    </source>
</evidence>
<comment type="subcellular location">
    <subcellularLocation>
        <location evidence="1">Membrane</location>
        <topology evidence="1">Multi-pass membrane protein</topology>
    </subcellularLocation>
</comment>